<keyword evidence="1" id="KW-0732">Signal</keyword>
<feature type="signal peptide" evidence="1">
    <location>
        <begin position="1"/>
        <end position="21"/>
    </location>
</feature>
<evidence type="ECO:0000313" key="2">
    <source>
        <dbReference type="EMBL" id="TYO94300.1"/>
    </source>
</evidence>
<protein>
    <submittedName>
        <fullName evidence="2">Uncharacterized protein</fullName>
    </submittedName>
</protein>
<dbReference type="EMBL" id="VNHK01000001">
    <property type="protein sequence ID" value="TYO94300.1"/>
    <property type="molecule type" value="Genomic_DNA"/>
</dbReference>
<proteinExistence type="predicted"/>
<reference evidence="2 3" key="1">
    <citation type="submission" date="2019-07" db="EMBL/GenBank/DDBJ databases">
        <title>Genomic Encyclopedia of Archaeal and Bacterial Type Strains, Phase II (KMG-II): from individual species to whole genera.</title>
        <authorList>
            <person name="Goeker M."/>
        </authorList>
    </citation>
    <scope>NUCLEOTIDE SEQUENCE [LARGE SCALE GENOMIC DNA]</scope>
    <source>
        <strain evidence="2 3">DSM 14571</strain>
    </source>
</reference>
<organism evidence="2 3">
    <name type="scientific">Elizabethkingia miricola</name>
    <name type="common">Chryseobacterium miricola</name>
    <dbReference type="NCBI Taxonomy" id="172045"/>
    <lineage>
        <taxon>Bacteria</taxon>
        <taxon>Pseudomonadati</taxon>
        <taxon>Bacteroidota</taxon>
        <taxon>Flavobacteriia</taxon>
        <taxon>Flavobacteriales</taxon>
        <taxon>Weeksellaceae</taxon>
        <taxon>Elizabethkingia</taxon>
    </lineage>
</organism>
<name>A0ABY3NM04_ELIMR</name>
<evidence type="ECO:0000313" key="3">
    <source>
        <dbReference type="Proteomes" id="UP000324513"/>
    </source>
</evidence>
<sequence>MKIYIKLILILTIVFSCCSNAQVKNPQAEAVAKVINNDLNYRERPLSEVLKQFPDMKMIMVIPDSPEVGDITFVIKFVSNEEYKRERSNGKNPTSITLYVKQNPIRQIPLQIGREDISMQGAIKKYGELIVMAVSN</sequence>
<feature type="chain" id="PRO_5046642790" evidence="1">
    <location>
        <begin position="22"/>
        <end position="136"/>
    </location>
</feature>
<gene>
    <name evidence="2" type="ORF">LX74_00340</name>
</gene>
<comment type="caution">
    <text evidence="2">The sequence shown here is derived from an EMBL/GenBank/DDBJ whole genome shotgun (WGS) entry which is preliminary data.</text>
</comment>
<dbReference type="RefSeq" id="WP_065082582.1">
    <property type="nucleotide sequence ID" value="NZ_CP040516.1"/>
</dbReference>
<accession>A0ABY3NM04</accession>
<keyword evidence="3" id="KW-1185">Reference proteome</keyword>
<evidence type="ECO:0000256" key="1">
    <source>
        <dbReference type="SAM" id="SignalP"/>
    </source>
</evidence>
<dbReference type="Proteomes" id="UP000324513">
    <property type="component" value="Unassembled WGS sequence"/>
</dbReference>
<dbReference type="PROSITE" id="PS51257">
    <property type="entry name" value="PROKAR_LIPOPROTEIN"/>
    <property type="match status" value="1"/>
</dbReference>